<evidence type="ECO:0000313" key="1">
    <source>
        <dbReference type="EMBL" id="SHK44259.1"/>
    </source>
</evidence>
<dbReference type="STRING" id="1848.SAMN05443637_106155"/>
<dbReference type="AlphaFoldDB" id="A0A1M6SI00"/>
<dbReference type="EMBL" id="FRAP01000006">
    <property type="protein sequence ID" value="SHK44259.1"/>
    <property type="molecule type" value="Genomic_DNA"/>
</dbReference>
<protein>
    <recommendedName>
        <fullName evidence="3">GDSL-like Lipase/Acylhydrolase family protein</fullName>
    </recommendedName>
</protein>
<organism evidence="1 2">
    <name type="scientific">Pseudonocardia thermophila</name>
    <dbReference type="NCBI Taxonomy" id="1848"/>
    <lineage>
        <taxon>Bacteria</taxon>
        <taxon>Bacillati</taxon>
        <taxon>Actinomycetota</taxon>
        <taxon>Actinomycetes</taxon>
        <taxon>Pseudonocardiales</taxon>
        <taxon>Pseudonocardiaceae</taxon>
        <taxon>Pseudonocardia</taxon>
    </lineage>
</organism>
<reference evidence="1 2" key="1">
    <citation type="submission" date="2016-11" db="EMBL/GenBank/DDBJ databases">
        <authorList>
            <person name="Jaros S."/>
            <person name="Januszkiewicz K."/>
            <person name="Wedrychowicz H."/>
        </authorList>
    </citation>
    <scope>NUCLEOTIDE SEQUENCE [LARGE SCALE GENOMIC DNA]</scope>
    <source>
        <strain evidence="1 2">DSM 43832</strain>
    </source>
</reference>
<name>A0A1M6SI00_PSETH</name>
<evidence type="ECO:0008006" key="3">
    <source>
        <dbReference type="Google" id="ProtNLM"/>
    </source>
</evidence>
<evidence type="ECO:0000313" key="2">
    <source>
        <dbReference type="Proteomes" id="UP000184363"/>
    </source>
</evidence>
<accession>A0A1M6SI00</accession>
<dbReference type="Gene3D" id="3.40.50.1110">
    <property type="entry name" value="SGNH hydrolase"/>
    <property type="match status" value="1"/>
</dbReference>
<dbReference type="SUPFAM" id="SSF52266">
    <property type="entry name" value="SGNH hydrolase"/>
    <property type="match status" value="1"/>
</dbReference>
<dbReference type="OrthoDB" id="5196031at2"/>
<dbReference type="RefSeq" id="WP_143172074.1">
    <property type="nucleotide sequence ID" value="NZ_CALGVN010000068.1"/>
</dbReference>
<keyword evidence="2" id="KW-1185">Reference proteome</keyword>
<dbReference type="Proteomes" id="UP000184363">
    <property type="component" value="Unassembled WGS sequence"/>
</dbReference>
<proteinExistence type="predicted"/>
<dbReference type="InterPro" id="IPR036514">
    <property type="entry name" value="SGNH_hydro_sf"/>
</dbReference>
<gene>
    <name evidence="1" type="ORF">SAMN05443637_106155</name>
</gene>
<sequence>MGVRVTVLGDSYVPGVGDPAHLGWVGRVAAAGPQPVTVDNLGVRGDTGADVAARWAREVARRAPGCDDGWCPRS</sequence>